<comment type="caution">
    <text evidence="3">The sequence shown here is derived from an EMBL/GenBank/DDBJ whole genome shotgun (WGS) entry which is preliminary data.</text>
</comment>
<proteinExistence type="predicted"/>
<accession>A0A7C4ASD9</accession>
<protein>
    <submittedName>
        <fullName evidence="3">2-oxoacid:ferredoxin oxidoreductase subunit gamma</fullName>
    </submittedName>
</protein>
<dbReference type="GO" id="GO:0016903">
    <property type="term" value="F:oxidoreductase activity, acting on the aldehyde or oxo group of donors"/>
    <property type="evidence" value="ECO:0007669"/>
    <property type="project" value="InterPro"/>
</dbReference>
<dbReference type="InterPro" id="IPR019752">
    <property type="entry name" value="Pyrv/ketoisovalerate_OxRed_cat"/>
</dbReference>
<dbReference type="Pfam" id="PF01558">
    <property type="entry name" value="POR"/>
    <property type="match status" value="1"/>
</dbReference>
<dbReference type="SUPFAM" id="SSF53323">
    <property type="entry name" value="Pyruvate-ferredoxin oxidoreductase, PFOR, domain III"/>
    <property type="match status" value="1"/>
</dbReference>
<dbReference type="Gene3D" id="3.40.920.10">
    <property type="entry name" value="Pyruvate-ferredoxin oxidoreductase, PFOR, domain III"/>
    <property type="match status" value="1"/>
</dbReference>
<reference evidence="3" key="1">
    <citation type="journal article" date="2020" name="mSystems">
        <title>Genome- and Community-Level Interaction Insights into Carbon Utilization and Element Cycling Functions of Hydrothermarchaeota in Hydrothermal Sediment.</title>
        <authorList>
            <person name="Zhou Z."/>
            <person name="Liu Y."/>
            <person name="Xu W."/>
            <person name="Pan J."/>
            <person name="Luo Z.H."/>
            <person name="Li M."/>
        </authorList>
    </citation>
    <scope>NUCLEOTIDE SEQUENCE [LARGE SCALE GENOMIC DNA]</scope>
    <source>
        <strain evidence="3">SpSt-769</strain>
    </source>
</reference>
<keyword evidence="1" id="KW-0560">Oxidoreductase</keyword>
<sequence>MLLKTVFSGFGGQGVLMMGYVLAWAGLHEEKHVTFLPAYGAEVRGGTANCTVVISDEEIASPVASSPEYVVAMNYPSMLKYENMIKSGGTMFLNSDLIRQHPPRVDIHVVEVPANSLAHELGNDRSLNMVMLGAVVAVTNIVSQEAVFKAIETVLEGKKTNIIKMNQDACARGAAFIAEKTSERCCHA</sequence>
<name>A0A7C4ASD9_9BACT</name>
<dbReference type="InterPro" id="IPR052554">
    <property type="entry name" value="2-oxoglutarate_synth_KorC"/>
</dbReference>
<dbReference type="AlphaFoldDB" id="A0A7C4ASD9"/>
<dbReference type="EMBL" id="DTGT01000297">
    <property type="protein sequence ID" value="HGH61498.1"/>
    <property type="molecule type" value="Genomic_DNA"/>
</dbReference>
<feature type="domain" description="Pyruvate/ketoisovalerate oxidoreductase catalytic" evidence="2">
    <location>
        <begin position="11"/>
        <end position="174"/>
    </location>
</feature>
<evidence type="ECO:0000256" key="1">
    <source>
        <dbReference type="ARBA" id="ARBA00023002"/>
    </source>
</evidence>
<evidence type="ECO:0000259" key="2">
    <source>
        <dbReference type="Pfam" id="PF01558"/>
    </source>
</evidence>
<dbReference type="PANTHER" id="PTHR42730">
    <property type="entry name" value="2-OXOGLUTARATE SYNTHASE SUBUNIT KORC"/>
    <property type="match status" value="1"/>
</dbReference>
<dbReference type="PANTHER" id="PTHR42730:SF1">
    <property type="entry name" value="2-OXOGLUTARATE SYNTHASE SUBUNIT KORC"/>
    <property type="match status" value="1"/>
</dbReference>
<dbReference type="InterPro" id="IPR002869">
    <property type="entry name" value="Pyrv_flavodox_OxRed_cen"/>
</dbReference>
<organism evidence="3">
    <name type="scientific">Desulfomonile tiedjei</name>
    <dbReference type="NCBI Taxonomy" id="2358"/>
    <lineage>
        <taxon>Bacteria</taxon>
        <taxon>Pseudomonadati</taxon>
        <taxon>Thermodesulfobacteriota</taxon>
        <taxon>Desulfomonilia</taxon>
        <taxon>Desulfomonilales</taxon>
        <taxon>Desulfomonilaceae</taxon>
        <taxon>Desulfomonile</taxon>
    </lineage>
</organism>
<evidence type="ECO:0000313" key="3">
    <source>
        <dbReference type="EMBL" id="HGH61498.1"/>
    </source>
</evidence>
<gene>
    <name evidence="3" type="ORF">ENV54_09395</name>
</gene>